<keyword evidence="2" id="KW-0732">Signal</keyword>
<accession>A0ABS8IXH7</accession>
<keyword evidence="4" id="KW-1185">Reference proteome</keyword>
<name>A0ABS8IXH7_9BURK</name>
<proteinExistence type="predicted"/>
<evidence type="ECO:0000313" key="3">
    <source>
        <dbReference type="EMBL" id="MCC6072676.1"/>
    </source>
</evidence>
<evidence type="ECO:0000256" key="1">
    <source>
        <dbReference type="SAM" id="MobiDB-lite"/>
    </source>
</evidence>
<organism evidence="3 4">
    <name type="scientific">Massilia agrisoli</name>
    <dbReference type="NCBI Taxonomy" id="2892444"/>
    <lineage>
        <taxon>Bacteria</taxon>
        <taxon>Pseudomonadati</taxon>
        <taxon>Pseudomonadota</taxon>
        <taxon>Betaproteobacteria</taxon>
        <taxon>Burkholderiales</taxon>
        <taxon>Oxalobacteraceae</taxon>
        <taxon>Telluria group</taxon>
        <taxon>Massilia</taxon>
    </lineage>
</organism>
<evidence type="ECO:0000313" key="4">
    <source>
        <dbReference type="Proteomes" id="UP001198701"/>
    </source>
</evidence>
<protein>
    <recommendedName>
        <fullName evidence="5">Prolin-rich transmembrane protein</fullName>
    </recommendedName>
</protein>
<gene>
    <name evidence="3" type="ORF">LMJ30_17205</name>
</gene>
<dbReference type="Proteomes" id="UP001198701">
    <property type="component" value="Unassembled WGS sequence"/>
</dbReference>
<feature type="region of interest" description="Disordered" evidence="1">
    <location>
        <begin position="77"/>
        <end position="110"/>
    </location>
</feature>
<feature type="chain" id="PRO_5046112230" description="Prolin-rich transmembrane protein" evidence="2">
    <location>
        <begin position="23"/>
        <end position="177"/>
    </location>
</feature>
<feature type="signal peptide" evidence="2">
    <location>
        <begin position="1"/>
        <end position="22"/>
    </location>
</feature>
<reference evidence="3 4" key="1">
    <citation type="submission" date="2021-11" db="EMBL/GenBank/DDBJ databases">
        <authorList>
            <person name="Huq M.A."/>
        </authorList>
    </citation>
    <scope>NUCLEOTIDE SEQUENCE [LARGE SCALE GENOMIC DNA]</scope>
    <source>
        <strain evidence="3 4">MAHUQ-52</strain>
    </source>
</reference>
<sequence length="177" mass="18349">MKPRILMYGLALAGAAALLIFGDNTPDSGVAEAVDRAPAAAARPAAPVRVAGSAPRVAEPAILRVLDRAALLGDDDDGAPAAGVFGTQDWNPPPAEPPPPPPPPAPSAPPLPFTYIGKAVSDGAVEVYLARSGTTYIVRDNMVIDGIYRVDDISPPTLKLTYLPLNQVQQINIGVLE</sequence>
<evidence type="ECO:0000256" key="2">
    <source>
        <dbReference type="SAM" id="SignalP"/>
    </source>
</evidence>
<dbReference type="EMBL" id="JAJHPV010000020">
    <property type="protein sequence ID" value="MCC6072676.1"/>
    <property type="molecule type" value="Genomic_DNA"/>
</dbReference>
<dbReference type="RefSeq" id="WP_229433660.1">
    <property type="nucleotide sequence ID" value="NZ_JAJHPV010000020.1"/>
</dbReference>
<evidence type="ECO:0008006" key="5">
    <source>
        <dbReference type="Google" id="ProtNLM"/>
    </source>
</evidence>
<feature type="compositionally biased region" description="Pro residues" evidence="1">
    <location>
        <begin position="91"/>
        <end position="110"/>
    </location>
</feature>
<comment type="caution">
    <text evidence="3">The sequence shown here is derived from an EMBL/GenBank/DDBJ whole genome shotgun (WGS) entry which is preliminary data.</text>
</comment>